<keyword evidence="16" id="KW-1185">Reference proteome</keyword>
<gene>
    <name evidence="11 15" type="primary">cca</name>
    <name evidence="15" type="ORF">CQU01_20310</name>
</gene>
<dbReference type="InterPro" id="IPR043519">
    <property type="entry name" value="NT_sf"/>
</dbReference>
<comment type="miscellaneous">
    <text evidence="11">A single active site specifically recognizes both ATP and CTP and is responsible for their addition.</text>
</comment>
<dbReference type="AlphaFoldDB" id="A0A511V212"/>
<feature type="domain" description="tRNA nucleotidyltransferase/poly(A) polymerase RNA and SrmB- binding" evidence="13">
    <location>
        <begin position="170"/>
        <end position="228"/>
    </location>
</feature>
<evidence type="ECO:0000259" key="14">
    <source>
        <dbReference type="Pfam" id="PF13735"/>
    </source>
</evidence>
<dbReference type="InterPro" id="IPR050264">
    <property type="entry name" value="Bact_CCA-adding_enz_type3_sf"/>
</dbReference>
<dbReference type="Gene3D" id="1.10.246.80">
    <property type="match status" value="1"/>
</dbReference>
<feature type="binding site" evidence="11">
    <location>
        <position position="28"/>
    </location>
    <ligand>
        <name>ATP</name>
        <dbReference type="ChEBI" id="CHEBI:30616"/>
    </ligand>
</feature>
<keyword evidence="10 11" id="KW-0694">RNA-binding</keyword>
<feature type="domain" description="CCA-adding enzyme C-terminal" evidence="14">
    <location>
        <begin position="255"/>
        <end position="392"/>
    </location>
</feature>
<keyword evidence="7 11" id="KW-0692">RNA repair</keyword>
<keyword evidence="6 11" id="KW-0547">Nucleotide-binding</keyword>
<evidence type="ECO:0000256" key="7">
    <source>
        <dbReference type="ARBA" id="ARBA00022800"/>
    </source>
</evidence>
<accession>A0A511V212</accession>
<evidence type="ECO:0000256" key="11">
    <source>
        <dbReference type="HAMAP-Rule" id="MF_01263"/>
    </source>
</evidence>
<dbReference type="InterPro" id="IPR032828">
    <property type="entry name" value="PolyA_RNA-bd"/>
</dbReference>
<dbReference type="NCBIfam" id="NF009814">
    <property type="entry name" value="PRK13299.1"/>
    <property type="match status" value="1"/>
</dbReference>
<feature type="binding site" evidence="11">
    <location>
        <position position="41"/>
    </location>
    <ligand>
        <name>Mg(2+)</name>
        <dbReference type="ChEBI" id="CHEBI:18420"/>
    </ligand>
</feature>
<feature type="binding site" evidence="11">
    <location>
        <position position="28"/>
    </location>
    <ligand>
        <name>CTP</name>
        <dbReference type="ChEBI" id="CHEBI:37563"/>
    </ligand>
</feature>
<evidence type="ECO:0000256" key="4">
    <source>
        <dbReference type="ARBA" id="ARBA00022695"/>
    </source>
</evidence>
<evidence type="ECO:0000313" key="15">
    <source>
        <dbReference type="EMBL" id="GEN31793.1"/>
    </source>
</evidence>
<comment type="function">
    <text evidence="11">Catalyzes the addition and repair of the essential 3'-terminal CCA sequence in tRNAs without using a nucleic acid template. Adds these three nucleotides in the order of C, C, and A to the tRNA nucleotide-73, using CTP and ATP as substrates and producing inorganic pyrophosphate. tRNA 3'-terminal CCA addition is required both for tRNA processing and repair. Also involved in tRNA surveillance by mediating tandem CCA addition to generate a CCACCA at the 3' terminus of unstable tRNAs. While stable tRNAs receive only 3'-terminal CCA, unstable tRNAs are marked with CCACCA and rapidly degraded.</text>
</comment>
<evidence type="ECO:0000256" key="5">
    <source>
        <dbReference type="ARBA" id="ARBA00022723"/>
    </source>
</evidence>
<dbReference type="GO" id="GO:0001680">
    <property type="term" value="P:tRNA 3'-terminal CCA addition"/>
    <property type="evidence" value="ECO:0007669"/>
    <property type="project" value="UniProtKB-UniRule"/>
</dbReference>
<dbReference type="InterPro" id="IPR002646">
    <property type="entry name" value="PolA_pol_head_dom"/>
</dbReference>
<keyword evidence="5 11" id="KW-0479">Metal-binding</keyword>
<sequence length="400" mass="46494">MLTNPFHHARYIIDKIEEHGHQAYFVGGCVRDLLLNNDIKDIDIATSAKPELIQDIFDKVIPVGIEHGTVIVHHQGISYEVTTFRLDGSYSDERHPDSVQFIDRIDEDLARRDFTMNALAMDKHGKIIDLYGGKRDLQAHIIRTVGDGVKRFKEDPLRIIRALRFTSQLGFSIETDTLKAMKTLKAKIEHLAVERLYQEMERFFAGKYVDKGMYYLKDLNIHQYLPVFKSHPHIVYQFPQPVMPLNSFAEVITVLHLLEPEISVQSWVKGWKASNQIKRKANLLVDTILQYKKNGLDRWLVYQLPAQYDEAFLRIIHYILGDQIIDTNTIHLIREELAIHSKKELAVNGHDILKMFPNKKAGPWVQRLLNQIERLIVTEQLKNHKEKIKEWIKCNPPGIN</sequence>
<dbReference type="OrthoDB" id="9805698at2"/>
<dbReference type="GO" id="GO:0160016">
    <property type="term" value="F:CCACCA tRNA nucleotidyltransferase activity"/>
    <property type="evidence" value="ECO:0007669"/>
    <property type="project" value="RHEA"/>
</dbReference>
<feature type="domain" description="Poly A polymerase head" evidence="12">
    <location>
        <begin position="23"/>
        <end position="143"/>
    </location>
</feature>
<evidence type="ECO:0000259" key="12">
    <source>
        <dbReference type="Pfam" id="PF01743"/>
    </source>
</evidence>
<keyword evidence="8 11" id="KW-0067">ATP-binding</keyword>
<dbReference type="GO" id="GO:0004810">
    <property type="term" value="F:CCA tRNA nucleotidyltransferase activity"/>
    <property type="evidence" value="ECO:0007669"/>
    <property type="project" value="UniProtKB-UniRule"/>
</dbReference>
<dbReference type="PANTHER" id="PTHR46173">
    <property type="entry name" value="CCA TRNA NUCLEOTIDYLTRANSFERASE 1, MITOCHONDRIAL"/>
    <property type="match status" value="1"/>
</dbReference>
<comment type="cofactor">
    <cofactor evidence="1 11">
        <name>Mg(2+)</name>
        <dbReference type="ChEBI" id="CHEBI:18420"/>
    </cofactor>
</comment>
<dbReference type="GO" id="GO:0005524">
    <property type="term" value="F:ATP binding"/>
    <property type="evidence" value="ECO:0007669"/>
    <property type="project" value="UniProtKB-UniRule"/>
</dbReference>
<dbReference type="SUPFAM" id="SSF81891">
    <property type="entry name" value="Poly A polymerase C-terminal region-like"/>
    <property type="match status" value="1"/>
</dbReference>
<keyword evidence="4 11" id="KW-0548">Nucleotidyltransferase</keyword>
<feature type="binding site" evidence="11">
    <location>
        <position position="43"/>
    </location>
    <ligand>
        <name>Mg(2+)</name>
        <dbReference type="ChEBI" id="CHEBI:18420"/>
    </ligand>
</feature>
<evidence type="ECO:0000256" key="6">
    <source>
        <dbReference type="ARBA" id="ARBA00022741"/>
    </source>
</evidence>
<dbReference type="PANTHER" id="PTHR46173:SF1">
    <property type="entry name" value="CCA TRNA NUCLEOTIDYLTRANSFERASE 1, MITOCHONDRIAL"/>
    <property type="match status" value="1"/>
</dbReference>
<comment type="similarity">
    <text evidence="11">Belongs to the tRNA nucleotidyltransferase/poly(A) polymerase family. Bacterial CCA-adding enzyme type 3 subfamily.</text>
</comment>
<feature type="binding site" evidence="11">
    <location>
        <position position="164"/>
    </location>
    <ligand>
        <name>ATP</name>
        <dbReference type="ChEBI" id="CHEBI:30616"/>
    </ligand>
</feature>
<name>A0A511V212_9BACI</name>
<feature type="binding site" evidence="11">
    <location>
        <position position="112"/>
    </location>
    <ligand>
        <name>ATP</name>
        <dbReference type="ChEBI" id="CHEBI:30616"/>
    </ligand>
</feature>
<dbReference type="CDD" id="cd05398">
    <property type="entry name" value="NT_ClassII-CCAase"/>
    <property type="match status" value="1"/>
</dbReference>
<evidence type="ECO:0000256" key="2">
    <source>
        <dbReference type="ARBA" id="ARBA00022679"/>
    </source>
</evidence>
<feature type="binding site" evidence="11">
    <location>
        <position position="164"/>
    </location>
    <ligand>
        <name>CTP</name>
        <dbReference type="ChEBI" id="CHEBI:37563"/>
    </ligand>
</feature>
<reference evidence="15 16" key="1">
    <citation type="submission" date="2019-07" db="EMBL/GenBank/DDBJ databases">
        <title>Whole genome shotgun sequence of Cerasibacillus quisquiliarum NBRC 102429.</title>
        <authorList>
            <person name="Hosoyama A."/>
            <person name="Uohara A."/>
            <person name="Ohji S."/>
            <person name="Ichikawa N."/>
        </authorList>
    </citation>
    <scope>NUCLEOTIDE SEQUENCE [LARGE SCALE GENOMIC DNA]</scope>
    <source>
        <strain evidence="15 16">NBRC 102429</strain>
    </source>
</reference>
<dbReference type="InterPro" id="IPR023068">
    <property type="entry name" value="CCA-adding_enz_firmicutes"/>
</dbReference>
<feature type="binding site" evidence="11">
    <location>
        <position position="158"/>
    </location>
    <ligand>
        <name>CTP</name>
        <dbReference type="ChEBI" id="CHEBI:37563"/>
    </ligand>
</feature>
<dbReference type="RefSeq" id="WP_146938176.1">
    <property type="nucleotide sequence ID" value="NZ_BJXW01000023.1"/>
</dbReference>
<evidence type="ECO:0000256" key="1">
    <source>
        <dbReference type="ARBA" id="ARBA00001946"/>
    </source>
</evidence>
<dbReference type="Gene3D" id="1.10.3090.10">
    <property type="entry name" value="cca-adding enzyme, domain 2"/>
    <property type="match status" value="1"/>
</dbReference>
<dbReference type="GO" id="GO:0042245">
    <property type="term" value="P:RNA repair"/>
    <property type="evidence" value="ECO:0007669"/>
    <property type="project" value="UniProtKB-KW"/>
</dbReference>
<evidence type="ECO:0000259" key="13">
    <source>
        <dbReference type="Pfam" id="PF12627"/>
    </source>
</evidence>
<dbReference type="HAMAP" id="MF_01263">
    <property type="entry name" value="CCA_bact_type3"/>
    <property type="match status" value="1"/>
</dbReference>
<evidence type="ECO:0000256" key="9">
    <source>
        <dbReference type="ARBA" id="ARBA00022842"/>
    </source>
</evidence>
<feature type="binding site" evidence="11">
    <location>
        <position position="112"/>
    </location>
    <ligand>
        <name>CTP</name>
        <dbReference type="ChEBI" id="CHEBI:37563"/>
    </ligand>
</feature>
<dbReference type="EMBL" id="BJXW01000023">
    <property type="protein sequence ID" value="GEN31793.1"/>
    <property type="molecule type" value="Genomic_DNA"/>
</dbReference>
<dbReference type="SUPFAM" id="SSF81301">
    <property type="entry name" value="Nucleotidyltransferase"/>
    <property type="match status" value="1"/>
</dbReference>
<feature type="binding site" evidence="11">
    <location>
        <position position="161"/>
    </location>
    <ligand>
        <name>CTP</name>
        <dbReference type="ChEBI" id="CHEBI:37563"/>
    </ligand>
</feature>
<evidence type="ECO:0000256" key="8">
    <source>
        <dbReference type="ARBA" id="ARBA00022840"/>
    </source>
</evidence>
<feature type="binding site" evidence="11">
    <location>
        <position position="31"/>
    </location>
    <ligand>
        <name>CTP</name>
        <dbReference type="ChEBI" id="CHEBI:37563"/>
    </ligand>
</feature>
<comment type="catalytic activity">
    <reaction evidence="11">
        <text>a tRNA precursor + 2 CTP + ATP = a tRNA with a 3' CCA end + 3 diphosphate</text>
        <dbReference type="Rhea" id="RHEA:14433"/>
        <dbReference type="Rhea" id="RHEA-COMP:10465"/>
        <dbReference type="Rhea" id="RHEA-COMP:10468"/>
        <dbReference type="ChEBI" id="CHEBI:30616"/>
        <dbReference type="ChEBI" id="CHEBI:33019"/>
        <dbReference type="ChEBI" id="CHEBI:37563"/>
        <dbReference type="ChEBI" id="CHEBI:74896"/>
        <dbReference type="ChEBI" id="CHEBI:83071"/>
        <dbReference type="EC" id="2.7.7.72"/>
    </reaction>
</comment>
<dbReference type="GO" id="GO:0000287">
    <property type="term" value="F:magnesium ion binding"/>
    <property type="evidence" value="ECO:0007669"/>
    <property type="project" value="UniProtKB-UniRule"/>
</dbReference>
<keyword evidence="3 11" id="KW-0819">tRNA processing</keyword>
<dbReference type="EC" id="2.7.7.72" evidence="11"/>
<protein>
    <recommendedName>
        <fullName evidence="11">CCA-adding enzyme</fullName>
        <ecNumber evidence="11">2.7.7.72</ecNumber>
    </recommendedName>
    <alternativeName>
        <fullName evidence="11">CCA tRNA nucleotidyltransferase</fullName>
    </alternativeName>
    <alternativeName>
        <fullName evidence="11">tRNA CCA-pyrophosphorylase</fullName>
    </alternativeName>
    <alternativeName>
        <fullName evidence="11">tRNA adenylyl-/cytidylyl- transferase</fullName>
    </alternativeName>
    <alternativeName>
        <fullName evidence="11">tRNA nucleotidyltransferase</fullName>
    </alternativeName>
    <alternativeName>
        <fullName evidence="11">tRNA-NT</fullName>
    </alternativeName>
</protein>
<keyword evidence="9 11" id="KW-0460">Magnesium</keyword>
<feature type="binding site" evidence="11">
    <location>
        <position position="31"/>
    </location>
    <ligand>
        <name>ATP</name>
        <dbReference type="ChEBI" id="CHEBI:30616"/>
    </ligand>
</feature>
<comment type="catalytic activity">
    <reaction evidence="11">
        <text>a tRNA with a 3' CCA end + 2 CTP + ATP = a tRNA with a 3' CCACCA end + 3 diphosphate</text>
        <dbReference type="Rhea" id="RHEA:76235"/>
        <dbReference type="Rhea" id="RHEA-COMP:10468"/>
        <dbReference type="Rhea" id="RHEA-COMP:18655"/>
        <dbReference type="ChEBI" id="CHEBI:30616"/>
        <dbReference type="ChEBI" id="CHEBI:33019"/>
        <dbReference type="ChEBI" id="CHEBI:37563"/>
        <dbReference type="ChEBI" id="CHEBI:83071"/>
        <dbReference type="ChEBI" id="CHEBI:195187"/>
    </reaction>
</comment>
<dbReference type="Gene3D" id="3.30.460.10">
    <property type="entry name" value="Beta Polymerase, domain 2"/>
    <property type="match status" value="1"/>
</dbReference>
<feature type="binding site" evidence="11">
    <location>
        <position position="155"/>
    </location>
    <ligand>
        <name>ATP</name>
        <dbReference type="ChEBI" id="CHEBI:30616"/>
    </ligand>
</feature>
<comment type="caution">
    <text evidence="15">The sequence shown here is derived from an EMBL/GenBank/DDBJ whole genome shotgun (WGS) entry which is preliminary data.</text>
</comment>
<feature type="binding site" evidence="11">
    <location>
        <position position="158"/>
    </location>
    <ligand>
        <name>ATP</name>
        <dbReference type="ChEBI" id="CHEBI:30616"/>
    </ligand>
</feature>
<keyword evidence="2 11" id="KW-0808">Transferase</keyword>
<dbReference type="Pfam" id="PF12627">
    <property type="entry name" value="PolyA_pol_RNAbd"/>
    <property type="match status" value="1"/>
</dbReference>
<evidence type="ECO:0000256" key="10">
    <source>
        <dbReference type="ARBA" id="ARBA00022884"/>
    </source>
</evidence>
<dbReference type="Proteomes" id="UP000321491">
    <property type="component" value="Unassembled WGS sequence"/>
</dbReference>
<dbReference type="Pfam" id="PF01743">
    <property type="entry name" value="PolyA_pol"/>
    <property type="match status" value="1"/>
</dbReference>
<comment type="subunit">
    <text evidence="11">Homodimer.</text>
</comment>
<feature type="binding site" evidence="11">
    <location>
        <position position="155"/>
    </location>
    <ligand>
        <name>CTP</name>
        <dbReference type="ChEBI" id="CHEBI:37563"/>
    </ligand>
</feature>
<organism evidence="15 16">
    <name type="scientific">Cerasibacillus quisquiliarum</name>
    <dbReference type="NCBI Taxonomy" id="227865"/>
    <lineage>
        <taxon>Bacteria</taxon>
        <taxon>Bacillati</taxon>
        <taxon>Bacillota</taxon>
        <taxon>Bacilli</taxon>
        <taxon>Bacillales</taxon>
        <taxon>Bacillaceae</taxon>
        <taxon>Cerasibacillus</taxon>
    </lineage>
</organism>
<proteinExistence type="inferred from homology"/>
<dbReference type="GO" id="GO:0000049">
    <property type="term" value="F:tRNA binding"/>
    <property type="evidence" value="ECO:0007669"/>
    <property type="project" value="UniProtKB-UniRule"/>
</dbReference>
<feature type="binding site" evidence="11">
    <location>
        <position position="161"/>
    </location>
    <ligand>
        <name>ATP</name>
        <dbReference type="ChEBI" id="CHEBI:30616"/>
    </ligand>
</feature>
<evidence type="ECO:0000313" key="16">
    <source>
        <dbReference type="Proteomes" id="UP000321491"/>
    </source>
</evidence>
<dbReference type="InterPro" id="IPR032810">
    <property type="entry name" value="CCA-adding_enz_C"/>
</dbReference>
<evidence type="ECO:0000256" key="3">
    <source>
        <dbReference type="ARBA" id="ARBA00022694"/>
    </source>
</evidence>
<dbReference type="Pfam" id="PF13735">
    <property type="entry name" value="tRNA_NucTran2_2"/>
    <property type="match status" value="1"/>
</dbReference>